<evidence type="ECO:0000313" key="5">
    <source>
        <dbReference type="EMBL" id="SMF02388.1"/>
    </source>
</evidence>
<dbReference type="Pfam" id="PF03061">
    <property type="entry name" value="4HBT"/>
    <property type="match status" value="1"/>
</dbReference>
<dbReference type="InterPro" id="IPR029069">
    <property type="entry name" value="HotDog_dom_sf"/>
</dbReference>
<dbReference type="PROSITE" id="PS51770">
    <property type="entry name" value="HOTDOG_ACOT"/>
    <property type="match status" value="1"/>
</dbReference>
<dbReference type="Proteomes" id="UP000192907">
    <property type="component" value="Unassembled WGS sequence"/>
</dbReference>
<dbReference type="GO" id="GO:0006637">
    <property type="term" value="P:acyl-CoA metabolic process"/>
    <property type="evidence" value="ECO:0007669"/>
    <property type="project" value="TreeGrafter"/>
</dbReference>
<name>A0A1Y6BB72_9BACT</name>
<dbReference type="InterPro" id="IPR006683">
    <property type="entry name" value="Thioestr_dom"/>
</dbReference>
<keyword evidence="2 3" id="KW-0378">Hydrolase</keyword>
<dbReference type="AlphaFoldDB" id="A0A1Y6BB72"/>
<gene>
    <name evidence="5" type="ORF">SAMN06296036_103260</name>
</gene>
<dbReference type="Gene3D" id="3.10.129.10">
    <property type="entry name" value="Hotdog Thioesterase"/>
    <property type="match status" value="1"/>
</dbReference>
<accession>A0A1Y6BB72</accession>
<feature type="domain" description="HotDog ACOT-type" evidence="4">
    <location>
        <begin position="7"/>
        <end position="119"/>
    </location>
</feature>
<dbReference type="RefSeq" id="WP_200820674.1">
    <property type="nucleotide sequence ID" value="NZ_FWZT01000003.1"/>
</dbReference>
<dbReference type="GO" id="GO:0052816">
    <property type="term" value="F:long-chain fatty acyl-CoA hydrolase activity"/>
    <property type="evidence" value="ECO:0007669"/>
    <property type="project" value="TreeGrafter"/>
</dbReference>
<dbReference type="SUPFAM" id="SSF54637">
    <property type="entry name" value="Thioesterase/thiol ester dehydrase-isomerase"/>
    <property type="match status" value="1"/>
</dbReference>
<evidence type="ECO:0000256" key="3">
    <source>
        <dbReference type="PROSITE-ProRule" id="PRU01106"/>
    </source>
</evidence>
<dbReference type="PANTHER" id="PTHR11049:SF16">
    <property type="entry name" value="PROTEIN VDLD"/>
    <property type="match status" value="1"/>
</dbReference>
<protein>
    <submittedName>
        <fullName evidence="5">Acyl-CoA hydrolase</fullName>
    </submittedName>
</protein>
<keyword evidence="6" id="KW-1185">Reference proteome</keyword>
<dbReference type="GO" id="GO:0005829">
    <property type="term" value="C:cytosol"/>
    <property type="evidence" value="ECO:0007669"/>
    <property type="project" value="TreeGrafter"/>
</dbReference>
<dbReference type="CDD" id="cd03442">
    <property type="entry name" value="BFIT_BACH"/>
    <property type="match status" value="1"/>
</dbReference>
<organism evidence="5 6">
    <name type="scientific">Pseudobacteriovorax antillogorgiicola</name>
    <dbReference type="NCBI Taxonomy" id="1513793"/>
    <lineage>
        <taxon>Bacteria</taxon>
        <taxon>Pseudomonadati</taxon>
        <taxon>Bdellovibrionota</taxon>
        <taxon>Oligoflexia</taxon>
        <taxon>Oligoflexales</taxon>
        <taxon>Pseudobacteriovoracaceae</taxon>
        <taxon>Pseudobacteriovorax</taxon>
    </lineage>
</organism>
<evidence type="ECO:0000313" key="6">
    <source>
        <dbReference type="Proteomes" id="UP000192907"/>
    </source>
</evidence>
<sequence length="173" mass="19272">MRAIYPQQTAVTMTEVVMPQHTNPHGSVFGGVIMSWVDIAAGICATRHCRRDVVTASVDTLHFLSPVRLGWIVTLKAMVNYAGKTSCEVGVRIDAENGNTGEVFHTASAYLTMVAMGSDHRPSTIPPLEPQTELEKQRFEQAKNRITIRRKLRQMMADEDHIQLPSSPIRDDD</sequence>
<evidence type="ECO:0000256" key="1">
    <source>
        <dbReference type="ARBA" id="ARBA00010458"/>
    </source>
</evidence>
<dbReference type="InterPro" id="IPR040170">
    <property type="entry name" value="Cytosol_ACT"/>
</dbReference>
<dbReference type="STRING" id="1513793.SAMN06296036_103260"/>
<comment type="similarity">
    <text evidence="1">Belongs to the acyl coenzyme A hydrolase family.</text>
</comment>
<dbReference type="PANTHER" id="PTHR11049">
    <property type="entry name" value="ACYL COENZYME A THIOESTER HYDROLASE"/>
    <property type="match status" value="1"/>
</dbReference>
<reference evidence="6" key="1">
    <citation type="submission" date="2017-04" db="EMBL/GenBank/DDBJ databases">
        <authorList>
            <person name="Varghese N."/>
            <person name="Submissions S."/>
        </authorList>
    </citation>
    <scope>NUCLEOTIDE SEQUENCE [LARGE SCALE GENOMIC DNA]</scope>
    <source>
        <strain evidence="6">RKEM611</strain>
    </source>
</reference>
<evidence type="ECO:0000259" key="4">
    <source>
        <dbReference type="PROSITE" id="PS51770"/>
    </source>
</evidence>
<dbReference type="EMBL" id="FWZT01000003">
    <property type="protein sequence ID" value="SMF02388.1"/>
    <property type="molecule type" value="Genomic_DNA"/>
</dbReference>
<proteinExistence type="inferred from homology"/>
<evidence type="ECO:0000256" key="2">
    <source>
        <dbReference type="ARBA" id="ARBA00022801"/>
    </source>
</evidence>
<dbReference type="InterPro" id="IPR033120">
    <property type="entry name" value="HOTDOG_ACOT"/>
</dbReference>